<sequence length="84" mass="9425">MDHSAFVELVARDLTLSVSHIQLSDLVDRIALDCPRKSLPWERSPDQYDPKCRARFTDLEAISRPPPDLPPGMRQLTVIQGGKG</sequence>
<reference evidence="2" key="1">
    <citation type="submission" date="2016-07" db="EMBL/GenBank/DDBJ databases">
        <title>Microvirga ossetica sp. nov. a new species of rhizobia isolated from root nodules of the legume species Vicia alpestris Steven originated from North Ossetia region in the Caucasus.</title>
        <authorList>
            <person name="Safronova V.I."/>
            <person name="Kuznetsova I.G."/>
            <person name="Sazanova A.L."/>
            <person name="Belimov A."/>
            <person name="Andronov E."/>
            <person name="Osledkin Y.S."/>
            <person name="Onishchuk O.P."/>
            <person name="Kurchak O.N."/>
            <person name="Shaposhnikov A.I."/>
            <person name="Willems A."/>
            <person name="Tikhonovich I.A."/>
        </authorList>
    </citation>
    <scope>NUCLEOTIDE SEQUENCE [LARGE SCALE GENOMIC DNA]</scope>
    <source>
        <strain evidence="2">V5/3M</strain>
        <plasmid evidence="2">unnamed3</plasmid>
    </source>
</reference>
<name>A0A1B2EU72_9HYPH</name>
<feature type="region of interest" description="Disordered" evidence="1">
    <location>
        <begin position="61"/>
        <end position="84"/>
    </location>
</feature>
<evidence type="ECO:0000313" key="2">
    <source>
        <dbReference type="EMBL" id="ANY83510.1"/>
    </source>
</evidence>
<geneLocation type="plasmid" evidence="2">
    <name>unnamed3</name>
</geneLocation>
<organism evidence="2">
    <name type="scientific">Microvirga ossetica</name>
    <dbReference type="NCBI Taxonomy" id="1882682"/>
    <lineage>
        <taxon>Bacteria</taxon>
        <taxon>Pseudomonadati</taxon>
        <taxon>Pseudomonadota</taxon>
        <taxon>Alphaproteobacteria</taxon>
        <taxon>Hyphomicrobiales</taxon>
        <taxon>Methylobacteriaceae</taxon>
        <taxon>Microvirga</taxon>
    </lineage>
</organism>
<evidence type="ECO:0000256" key="1">
    <source>
        <dbReference type="SAM" id="MobiDB-lite"/>
    </source>
</evidence>
<protein>
    <submittedName>
        <fullName evidence="2">Uncharacterized protein</fullName>
    </submittedName>
</protein>
<dbReference type="EMBL" id="CP016618">
    <property type="protein sequence ID" value="ANY83510.1"/>
    <property type="molecule type" value="Genomic_DNA"/>
</dbReference>
<dbReference type="KEGG" id="moc:BB934_35190"/>
<proteinExistence type="predicted"/>
<accession>A0A1B2EU72</accession>
<gene>
    <name evidence="2" type="ORF">BB934_35190</name>
</gene>
<dbReference type="AlphaFoldDB" id="A0A1B2EU72"/>
<keyword evidence="2" id="KW-0614">Plasmid</keyword>